<dbReference type="EMBL" id="JAHXZJ010000747">
    <property type="protein sequence ID" value="KAH0558218.1"/>
    <property type="molecule type" value="Genomic_DNA"/>
</dbReference>
<reference evidence="1 2" key="1">
    <citation type="journal article" date="2021" name="J. Hered.">
        <title>A chromosome-level genome assembly of the parasitoid wasp, Cotesia glomerata (Hymenoptera: Braconidae).</title>
        <authorList>
            <person name="Pinto B.J."/>
            <person name="Weis J.J."/>
            <person name="Gamble T."/>
            <person name="Ode P.J."/>
            <person name="Paul R."/>
            <person name="Zaspel J.M."/>
        </authorList>
    </citation>
    <scope>NUCLEOTIDE SEQUENCE [LARGE SCALE GENOMIC DNA]</scope>
    <source>
        <strain evidence="1">CgM1</strain>
    </source>
</reference>
<dbReference type="Proteomes" id="UP000826195">
    <property type="component" value="Unassembled WGS sequence"/>
</dbReference>
<evidence type="ECO:0000313" key="2">
    <source>
        <dbReference type="Proteomes" id="UP000826195"/>
    </source>
</evidence>
<sequence length="68" mass="7762">MGTLSAWLPATEEVKDRDKAIVALPASVLSCEKNFYDYMGHIWLTYGSICPDITFNTYFRLDKVQKAQ</sequence>
<proteinExistence type="predicted"/>
<organism evidence="1 2">
    <name type="scientific">Cotesia glomerata</name>
    <name type="common">Lepidopteran parasitic wasp</name>
    <name type="synonym">Apanteles glomeratus</name>
    <dbReference type="NCBI Taxonomy" id="32391"/>
    <lineage>
        <taxon>Eukaryota</taxon>
        <taxon>Metazoa</taxon>
        <taxon>Ecdysozoa</taxon>
        <taxon>Arthropoda</taxon>
        <taxon>Hexapoda</taxon>
        <taxon>Insecta</taxon>
        <taxon>Pterygota</taxon>
        <taxon>Neoptera</taxon>
        <taxon>Endopterygota</taxon>
        <taxon>Hymenoptera</taxon>
        <taxon>Apocrita</taxon>
        <taxon>Ichneumonoidea</taxon>
        <taxon>Braconidae</taxon>
        <taxon>Microgastrinae</taxon>
        <taxon>Cotesia</taxon>
    </lineage>
</organism>
<name>A0AAV7IV53_COTGL</name>
<evidence type="ECO:0000313" key="1">
    <source>
        <dbReference type="EMBL" id="KAH0558218.1"/>
    </source>
</evidence>
<accession>A0AAV7IV53</accession>
<gene>
    <name evidence="1" type="ORF">KQX54_014953</name>
</gene>
<comment type="caution">
    <text evidence="1">The sequence shown here is derived from an EMBL/GenBank/DDBJ whole genome shotgun (WGS) entry which is preliminary data.</text>
</comment>
<dbReference type="AlphaFoldDB" id="A0AAV7IV53"/>
<keyword evidence="2" id="KW-1185">Reference proteome</keyword>
<protein>
    <submittedName>
        <fullName evidence="1">Uncharacterized protein</fullName>
    </submittedName>
</protein>